<feature type="non-terminal residue" evidence="2">
    <location>
        <position position="66"/>
    </location>
</feature>
<dbReference type="InterPro" id="IPR004147">
    <property type="entry name" value="ABC1_dom"/>
</dbReference>
<dbReference type="GeneID" id="25915987"/>
<keyword evidence="3" id="KW-1185">Reference proteome</keyword>
<dbReference type="RefSeq" id="XP_014145872.1">
    <property type="nucleotide sequence ID" value="XM_014290397.1"/>
</dbReference>
<protein>
    <recommendedName>
        <fullName evidence="1">ABC1 atypical kinase-like domain-containing protein</fullName>
    </recommendedName>
</protein>
<gene>
    <name evidence="2" type="ORF">SARC_15483</name>
</gene>
<dbReference type="Proteomes" id="UP000054560">
    <property type="component" value="Unassembled WGS sequence"/>
</dbReference>
<dbReference type="PANTHER" id="PTHR45890:SF1">
    <property type="entry name" value="AARF DOMAIN CONTAINING KINASE 2"/>
    <property type="match status" value="1"/>
</dbReference>
<dbReference type="EMBL" id="KQ247773">
    <property type="protein sequence ID" value="KNC71970.1"/>
    <property type="molecule type" value="Genomic_DNA"/>
</dbReference>
<dbReference type="InterPro" id="IPR052402">
    <property type="entry name" value="ADCK_kinase"/>
</dbReference>
<evidence type="ECO:0000259" key="1">
    <source>
        <dbReference type="Pfam" id="PF03109"/>
    </source>
</evidence>
<proteinExistence type="predicted"/>
<evidence type="ECO:0000313" key="3">
    <source>
        <dbReference type="Proteomes" id="UP000054560"/>
    </source>
</evidence>
<dbReference type="STRING" id="667725.A0A0L0F5H5"/>
<dbReference type="PANTHER" id="PTHR45890">
    <property type="entry name" value="AARF DOMAIN CONTAINING KINASE 2 (PREDICTED)"/>
    <property type="match status" value="1"/>
</dbReference>
<dbReference type="OrthoDB" id="427480at2759"/>
<dbReference type="Pfam" id="PF03109">
    <property type="entry name" value="ABC1"/>
    <property type="match status" value="1"/>
</dbReference>
<reference evidence="2 3" key="1">
    <citation type="submission" date="2011-02" db="EMBL/GenBank/DDBJ databases">
        <title>The Genome Sequence of Sphaeroforma arctica JP610.</title>
        <authorList>
            <consortium name="The Broad Institute Genome Sequencing Platform"/>
            <person name="Russ C."/>
            <person name="Cuomo C."/>
            <person name="Young S.K."/>
            <person name="Zeng Q."/>
            <person name="Gargeya S."/>
            <person name="Alvarado L."/>
            <person name="Berlin A."/>
            <person name="Chapman S.B."/>
            <person name="Chen Z."/>
            <person name="Freedman E."/>
            <person name="Gellesch M."/>
            <person name="Goldberg J."/>
            <person name="Griggs A."/>
            <person name="Gujja S."/>
            <person name="Heilman E."/>
            <person name="Heiman D."/>
            <person name="Howarth C."/>
            <person name="Mehta T."/>
            <person name="Neiman D."/>
            <person name="Pearson M."/>
            <person name="Roberts A."/>
            <person name="Saif S."/>
            <person name="Shea T."/>
            <person name="Shenoy N."/>
            <person name="Sisk P."/>
            <person name="Stolte C."/>
            <person name="Sykes S."/>
            <person name="White J."/>
            <person name="Yandava C."/>
            <person name="Burger G."/>
            <person name="Gray M.W."/>
            <person name="Holland P.W.H."/>
            <person name="King N."/>
            <person name="Lang F.B.F."/>
            <person name="Roger A.J."/>
            <person name="Ruiz-Trillo I."/>
            <person name="Haas B."/>
            <person name="Nusbaum C."/>
            <person name="Birren B."/>
        </authorList>
    </citation>
    <scope>NUCLEOTIDE SEQUENCE [LARGE SCALE GENOMIC DNA]</scope>
    <source>
        <strain evidence="2 3">JP610</strain>
    </source>
</reference>
<accession>A0A0L0F5H5</accession>
<dbReference type="AlphaFoldDB" id="A0A0L0F5H5"/>
<name>A0A0L0F5H5_9EUKA</name>
<feature type="domain" description="ABC1 atypical kinase-like" evidence="1">
    <location>
        <begin position="3"/>
        <end position="66"/>
    </location>
</feature>
<organism evidence="2 3">
    <name type="scientific">Sphaeroforma arctica JP610</name>
    <dbReference type="NCBI Taxonomy" id="667725"/>
    <lineage>
        <taxon>Eukaryota</taxon>
        <taxon>Ichthyosporea</taxon>
        <taxon>Ichthyophonida</taxon>
        <taxon>Sphaeroforma</taxon>
    </lineage>
</organism>
<evidence type="ECO:0000313" key="2">
    <source>
        <dbReference type="EMBL" id="KNC71970.1"/>
    </source>
</evidence>
<sequence length="66" mass="7506">MRHTRRMIDETLATPFSEIFESFDAEPLGSGCVAQVHRAVLREEMVAKHAFSSRDVVVKVIHPKIK</sequence>